<dbReference type="EMBL" id="PITI01000029">
    <property type="protein sequence ID" value="TBU09439.1"/>
    <property type="molecule type" value="Genomic_DNA"/>
</dbReference>
<dbReference type="AlphaFoldDB" id="A0A4Q9LM62"/>
<protein>
    <submittedName>
        <fullName evidence="1">Uncharacterized protein</fullName>
    </submittedName>
</protein>
<proteinExistence type="predicted"/>
<comment type="caution">
    <text evidence="1">The sequence shown here is derived from an EMBL/GenBank/DDBJ whole genome shotgun (WGS) entry which is preliminary data.</text>
</comment>
<evidence type="ECO:0000313" key="1">
    <source>
        <dbReference type="EMBL" id="TBU09439.1"/>
    </source>
</evidence>
<reference evidence="1 2" key="1">
    <citation type="submission" date="2017-12" db="EMBL/GenBank/DDBJ databases">
        <authorList>
            <person name="Pombert J.-F."/>
            <person name="Haag K.L."/>
            <person name="Ebert D."/>
        </authorList>
    </citation>
    <scope>NUCLEOTIDE SEQUENCE [LARGE SCALE GENOMIC DNA]</scope>
    <source>
        <strain evidence="1">BE-OM-2</strain>
    </source>
</reference>
<accession>A0A4Q9LM62</accession>
<dbReference type="Proteomes" id="UP000291404">
    <property type="component" value="Unassembled WGS sequence"/>
</dbReference>
<name>A0A4Q9LM62_9MICR</name>
<keyword evidence="2" id="KW-1185">Reference proteome</keyword>
<organism evidence="1 2">
    <name type="scientific">Hamiltosporidium magnivora</name>
    <dbReference type="NCBI Taxonomy" id="148818"/>
    <lineage>
        <taxon>Eukaryota</taxon>
        <taxon>Fungi</taxon>
        <taxon>Fungi incertae sedis</taxon>
        <taxon>Microsporidia</taxon>
        <taxon>Dubosqiidae</taxon>
        <taxon>Hamiltosporidium</taxon>
    </lineage>
</organism>
<sequence>MSHNDFKKQIKKLLCIFSTPRDKIGKNNMQSLIKVLNSSAEKNLNYIIPENNLSP</sequence>
<gene>
    <name evidence="1" type="ORF">CWI36_0029p0030</name>
</gene>
<dbReference type="VEuPathDB" id="MicrosporidiaDB:CWI36_0029p0030"/>
<evidence type="ECO:0000313" key="2">
    <source>
        <dbReference type="Proteomes" id="UP000291404"/>
    </source>
</evidence>